<dbReference type="EMBL" id="JARKIB010000216">
    <property type="protein sequence ID" value="KAJ7722846.1"/>
    <property type="molecule type" value="Genomic_DNA"/>
</dbReference>
<dbReference type="AlphaFoldDB" id="A0AAD7HLY1"/>
<sequence length="366" mass="40395">MSVNRRKRARVGAPNPGDSTEVPTQPEVTHDADYYFDDGDFVIRAENSLFKVHKFLLSRDSSMFKDMFVIPGGTAAANGLTDETALLVSDTVGAFRALLWVLYALPPELQAYLTNVTARDLDRILLVAEITNKYHFTTLEAWSMQVVRSAVPRITFTQRTSLLLGRAMTIADRCSDTALSDVALTAWEALLHSGVNLPQLINVLEQDQLTCFSALTYCAQLSAMKIVRSGPPGSRVVTVTGCDGLSKAQLSRLLFARWSLDSESLRLSKNPPALSRGAECNATNHSAVCIHEWNKLWPDWMATKSVLAIDSVDLLGRLNEVRKIVHRRGQIHPTCRPMMVVAVSTLIATMKGNLGDHFELPAAWAE</sequence>
<proteinExistence type="predicted"/>
<protein>
    <recommendedName>
        <fullName evidence="2">BTB domain-containing protein</fullName>
    </recommendedName>
</protein>
<accession>A0AAD7HLY1</accession>
<dbReference type="Pfam" id="PF00651">
    <property type="entry name" value="BTB"/>
    <property type="match status" value="1"/>
</dbReference>
<reference evidence="3" key="1">
    <citation type="submission" date="2023-03" db="EMBL/GenBank/DDBJ databases">
        <title>Massive genome expansion in bonnet fungi (Mycena s.s.) driven by repeated elements and novel gene families across ecological guilds.</title>
        <authorList>
            <consortium name="Lawrence Berkeley National Laboratory"/>
            <person name="Harder C.B."/>
            <person name="Miyauchi S."/>
            <person name="Viragh M."/>
            <person name="Kuo A."/>
            <person name="Thoen E."/>
            <person name="Andreopoulos B."/>
            <person name="Lu D."/>
            <person name="Skrede I."/>
            <person name="Drula E."/>
            <person name="Henrissat B."/>
            <person name="Morin E."/>
            <person name="Kohler A."/>
            <person name="Barry K."/>
            <person name="LaButti K."/>
            <person name="Morin E."/>
            <person name="Salamov A."/>
            <person name="Lipzen A."/>
            <person name="Mereny Z."/>
            <person name="Hegedus B."/>
            <person name="Baldrian P."/>
            <person name="Stursova M."/>
            <person name="Weitz H."/>
            <person name="Taylor A."/>
            <person name="Grigoriev I.V."/>
            <person name="Nagy L.G."/>
            <person name="Martin F."/>
            <person name="Kauserud H."/>
        </authorList>
    </citation>
    <scope>NUCLEOTIDE SEQUENCE</scope>
    <source>
        <strain evidence="3">CBHHK182m</strain>
    </source>
</reference>
<dbReference type="Gene3D" id="3.30.710.10">
    <property type="entry name" value="Potassium Channel Kv1.1, Chain A"/>
    <property type="match status" value="1"/>
</dbReference>
<dbReference type="InterPro" id="IPR011333">
    <property type="entry name" value="SKP1/BTB/POZ_sf"/>
</dbReference>
<dbReference type="CDD" id="cd18186">
    <property type="entry name" value="BTB_POZ_ZBTB_KLHL-like"/>
    <property type="match status" value="1"/>
</dbReference>
<feature type="region of interest" description="Disordered" evidence="1">
    <location>
        <begin position="1"/>
        <end position="26"/>
    </location>
</feature>
<feature type="compositionally biased region" description="Polar residues" evidence="1">
    <location>
        <begin position="17"/>
        <end position="26"/>
    </location>
</feature>
<keyword evidence="4" id="KW-1185">Reference proteome</keyword>
<dbReference type="InterPro" id="IPR000210">
    <property type="entry name" value="BTB/POZ_dom"/>
</dbReference>
<evidence type="ECO:0000259" key="2">
    <source>
        <dbReference type="PROSITE" id="PS50097"/>
    </source>
</evidence>
<evidence type="ECO:0000313" key="3">
    <source>
        <dbReference type="EMBL" id="KAJ7722846.1"/>
    </source>
</evidence>
<name>A0AAD7HLY1_9AGAR</name>
<dbReference type="PROSITE" id="PS50097">
    <property type="entry name" value="BTB"/>
    <property type="match status" value="1"/>
</dbReference>
<dbReference type="Proteomes" id="UP001215598">
    <property type="component" value="Unassembled WGS sequence"/>
</dbReference>
<feature type="domain" description="BTB" evidence="2">
    <location>
        <begin position="39"/>
        <end position="111"/>
    </location>
</feature>
<feature type="compositionally biased region" description="Basic residues" evidence="1">
    <location>
        <begin position="1"/>
        <end position="10"/>
    </location>
</feature>
<evidence type="ECO:0000256" key="1">
    <source>
        <dbReference type="SAM" id="MobiDB-lite"/>
    </source>
</evidence>
<organism evidence="3 4">
    <name type="scientific">Mycena metata</name>
    <dbReference type="NCBI Taxonomy" id="1033252"/>
    <lineage>
        <taxon>Eukaryota</taxon>
        <taxon>Fungi</taxon>
        <taxon>Dikarya</taxon>
        <taxon>Basidiomycota</taxon>
        <taxon>Agaricomycotina</taxon>
        <taxon>Agaricomycetes</taxon>
        <taxon>Agaricomycetidae</taxon>
        <taxon>Agaricales</taxon>
        <taxon>Marasmiineae</taxon>
        <taxon>Mycenaceae</taxon>
        <taxon>Mycena</taxon>
    </lineage>
</organism>
<dbReference type="SUPFAM" id="SSF54695">
    <property type="entry name" value="POZ domain"/>
    <property type="match status" value="1"/>
</dbReference>
<gene>
    <name evidence="3" type="ORF">B0H16DRAFT_1896040</name>
</gene>
<evidence type="ECO:0000313" key="4">
    <source>
        <dbReference type="Proteomes" id="UP001215598"/>
    </source>
</evidence>
<comment type="caution">
    <text evidence="3">The sequence shown here is derived from an EMBL/GenBank/DDBJ whole genome shotgun (WGS) entry which is preliminary data.</text>
</comment>